<evidence type="ECO:0000313" key="3">
    <source>
        <dbReference type="Proteomes" id="UP000193801"/>
    </source>
</evidence>
<dbReference type="SUPFAM" id="SSF50475">
    <property type="entry name" value="FMN-binding split barrel"/>
    <property type="match status" value="1"/>
</dbReference>
<name>A0ABX3VL88_9MYCO</name>
<reference evidence="2 3" key="1">
    <citation type="journal article" date="2015" name="Emerg. Microbes Infect.">
        <title>Characterization of 17 strains belonging to the Mycobacterium simiae complex and description of Mycobacterium paraense sp. nov.</title>
        <authorList>
            <person name="Fusco da Costa A.R."/>
            <person name="Fedrizzi T."/>
            <person name="Lopes M.L."/>
            <person name="Pecorari M."/>
            <person name="Oliveira da Costa W.L."/>
            <person name="Giacobazzi E."/>
            <person name="da Costa Bahia J.R."/>
            <person name="De Sanctis V."/>
            <person name="Batista Lima K.V."/>
            <person name="Bertorelli R."/>
            <person name="Grottola A."/>
            <person name="Fabio A."/>
            <person name="Mariottini A."/>
            <person name="Ferretti P."/>
            <person name="Di Leva F."/>
            <person name="Fregni Serpini G."/>
            <person name="Tagliazucchi S."/>
            <person name="Rumpianesi F."/>
            <person name="Jousson O."/>
            <person name="Segata N."/>
            <person name="Tortoli E."/>
        </authorList>
    </citation>
    <scope>NUCLEOTIDE SEQUENCE [LARGE SCALE GENOMIC DNA]</scope>
    <source>
        <strain evidence="2 3">FI-07156</strain>
    </source>
</reference>
<keyword evidence="3" id="KW-1185">Reference proteome</keyword>
<dbReference type="Pfam" id="PF01243">
    <property type="entry name" value="PNPOx_N"/>
    <property type="match status" value="1"/>
</dbReference>
<dbReference type="Proteomes" id="UP000193801">
    <property type="component" value="Unassembled WGS sequence"/>
</dbReference>
<dbReference type="InterPro" id="IPR011576">
    <property type="entry name" value="Pyridox_Oxase_N"/>
</dbReference>
<sequence length="294" mass="30994">MTGFHSGELTVQRQAGVEAQAARLAPMVGRRQLSGGTAAALSDMTFAALAARDTTGRLWTSPLLGPAGFLQVASPTTLQIHASLPGADPLHDLPCGQPVGVVAINFLTRRRVRINGRLGSTEGGLAIDVDQAYGNCPQYIHQRRVRADGPPDDNRVRLHSGTTLRPSDLRLINAADTFFLGTTHATSGNDASHRGGPPGFVRATPGRLWWPDYPGNNMFNSLGNLSIDPAAALLFLDFRTGIALQLSGSATLRWSDPGAAGDDGHTGRRVEFVPQRVISTGPPALAEAGVNPST</sequence>
<proteinExistence type="predicted"/>
<accession>A0ABX3VL88</accession>
<dbReference type="RefSeq" id="WP_085101246.1">
    <property type="nucleotide sequence ID" value="NZ_LQPK01000017.1"/>
</dbReference>
<feature type="domain" description="Pyridoxamine 5'-phosphate oxidase N-terminal" evidence="1">
    <location>
        <begin position="171"/>
        <end position="257"/>
    </location>
</feature>
<dbReference type="InterPro" id="IPR012349">
    <property type="entry name" value="Split_barrel_FMN-bd"/>
</dbReference>
<evidence type="ECO:0000259" key="1">
    <source>
        <dbReference type="Pfam" id="PF01243"/>
    </source>
</evidence>
<evidence type="ECO:0000313" key="2">
    <source>
        <dbReference type="EMBL" id="ORW30592.1"/>
    </source>
</evidence>
<protein>
    <recommendedName>
        <fullName evidence="1">Pyridoxamine 5'-phosphate oxidase N-terminal domain-containing protein</fullName>
    </recommendedName>
</protein>
<dbReference type="EMBL" id="LQPK01000017">
    <property type="protein sequence ID" value="ORW30592.1"/>
    <property type="molecule type" value="Genomic_DNA"/>
</dbReference>
<dbReference type="Gene3D" id="2.30.110.10">
    <property type="entry name" value="Electron Transport, Fmn-binding Protein, Chain A"/>
    <property type="match status" value="1"/>
</dbReference>
<gene>
    <name evidence="2" type="ORF">AWB91_20215</name>
</gene>
<dbReference type="PANTHER" id="PTHR42815:SF2">
    <property type="entry name" value="FAD-BINDING, PUTATIVE (AFU_ORTHOLOGUE AFUA_6G07600)-RELATED"/>
    <property type="match status" value="1"/>
</dbReference>
<comment type="caution">
    <text evidence="2">The sequence shown here is derived from an EMBL/GenBank/DDBJ whole genome shotgun (WGS) entry which is preliminary data.</text>
</comment>
<dbReference type="PANTHER" id="PTHR42815">
    <property type="entry name" value="FAD-BINDING, PUTATIVE (AFU_ORTHOLOGUE AFUA_6G07600)-RELATED"/>
    <property type="match status" value="1"/>
</dbReference>
<organism evidence="2 3">
    <name type="scientific">Mycobacterium paraense</name>
    <dbReference type="NCBI Taxonomy" id="767916"/>
    <lineage>
        <taxon>Bacteria</taxon>
        <taxon>Bacillati</taxon>
        <taxon>Actinomycetota</taxon>
        <taxon>Actinomycetes</taxon>
        <taxon>Mycobacteriales</taxon>
        <taxon>Mycobacteriaceae</taxon>
        <taxon>Mycobacterium</taxon>
        <taxon>Mycobacterium simiae complex</taxon>
    </lineage>
</organism>